<feature type="compositionally biased region" description="Low complexity" evidence="1">
    <location>
        <begin position="171"/>
        <end position="186"/>
    </location>
</feature>
<evidence type="ECO:0000313" key="3">
    <source>
        <dbReference type="Proteomes" id="UP001055156"/>
    </source>
</evidence>
<keyword evidence="3" id="KW-1185">Reference proteome</keyword>
<dbReference type="Gene3D" id="1.10.530.10">
    <property type="match status" value="1"/>
</dbReference>
<comment type="caution">
    <text evidence="2">The sequence shown here is derived from an EMBL/GenBank/DDBJ whole genome shotgun (WGS) entry which is preliminary data.</text>
</comment>
<dbReference type="RefSeq" id="WP_238315037.1">
    <property type="nucleotide sequence ID" value="NZ_BPQV01000021.1"/>
</dbReference>
<gene>
    <name evidence="2" type="ORF">LKMONMHP_4700</name>
</gene>
<dbReference type="EMBL" id="BPQV01000021">
    <property type="protein sequence ID" value="GJE29814.1"/>
    <property type="molecule type" value="Genomic_DNA"/>
</dbReference>
<reference evidence="2" key="1">
    <citation type="journal article" date="2021" name="Front. Microbiol.">
        <title>Comprehensive Comparative Genomics and Phenotyping of Methylobacterium Species.</title>
        <authorList>
            <person name="Alessa O."/>
            <person name="Ogura Y."/>
            <person name="Fujitani Y."/>
            <person name="Takami H."/>
            <person name="Hayashi T."/>
            <person name="Sahin N."/>
            <person name="Tani A."/>
        </authorList>
    </citation>
    <scope>NUCLEOTIDE SEQUENCE</scope>
    <source>
        <strain evidence="2">NBRC 15689</strain>
    </source>
</reference>
<evidence type="ECO:0000313" key="2">
    <source>
        <dbReference type="EMBL" id="GJE29814.1"/>
    </source>
</evidence>
<feature type="region of interest" description="Disordered" evidence="1">
    <location>
        <begin position="206"/>
        <end position="230"/>
    </location>
</feature>
<feature type="region of interest" description="Disordered" evidence="1">
    <location>
        <begin position="147"/>
        <end position="188"/>
    </location>
</feature>
<organism evidence="2 3">
    <name type="scientific">Methylobacterium organophilum</name>
    <dbReference type="NCBI Taxonomy" id="410"/>
    <lineage>
        <taxon>Bacteria</taxon>
        <taxon>Pseudomonadati</taxon>
        <taxon>Pseudomonadota</taxon>
        <taxon>Alphaproteobacteria</taxon>
        <taxon>Hyphomicrobiales</taxon>
        <taxon>Methylobacteriaceae</taxon>
        <taxon>Methylobacterium</taxon>
    </lineage>
</organism>
<dbReference type="Proteomes" id="UP001055156">
    <property type="component" value="Unassembled WGS sequence"/>
</dbReference>
<accession>A0ABQ4THJ2</accession>
<name>A0ABQ4THJ2_METOR</name>
<evidence type="ECO:0008006" key="4">
    <source>
        <dbReference type="Google" id="ProtNLM"/>
    </source>
</evidence>
<reference evidence="2" key="2">
    <citation type="submission" date="2021-08" db="EMBL/GenBank/DDBJ databases">
        <authorList>
            <person name="Tani A."/>
            <person name="Ola A."/>
            <person name="Ogura Y."/>
            <person name="Katsura K."/>
            <person name="Hayashi T."/>
        </authorList>
    </citation>
    <scope>NUCLEOTIDE SEQUENCE</scope>
    <source>
        <strain evidence="2">NBRC 15689</strain>
    </source>
</reference>
<evidence type="ECO:0000256" key="1">
    <source>
        <dbReference type="SAM" id="MobiDB-lite"/>
    </source>
</evidence>
<sequence>MALVDRIIGAESGGNATAKNPRSSATGAGQFIDGTWLAMIAKHRPDLAGLPRDEVLAMRNDAGLSKEMTQAYADDNGAVLRSAGFDPTPGNVYLAHFAGPGGAKAVLGADPSTPVSAVLPSSSIKANPFLTSMSAGDLTDWAARKVGGSAPAMSTPSTPAQPARFGFSGIETTPAAPAAAETTAAPAKDDGVDVSALLKGLLSEGGKLQQAAGSGSQAQAAPAPPQAPPVRAVPFDVAAYLSQLRR</sequence>
<feature type="compositionally biased region" description="Low complexity" evidence="1">
    <location>
        <begin position="206"/>
        <end position="221"/>
    </location>
</feature>
<proteinExistence type="predicted"/>
<protein>
    <recommendedName>
        <fullName evidence="4">Transglycosylase SLT domain-containing protein</fullName>
    </recommendedName>
</protein>